<proteinExistence type="predicted"/>
<accession>A0A6S7JZ04</accession>
<comment type="caution">
    <text evidence="1">The sequence shown here is derived from an EMBL/GenBank/DDBJ whole genome shotgun (WGS) entry which is preliminary data.</text>
</comment>
<dbReference type="AlphaFoldDB" id="A0A6S7JZ04"/>
<reference evidence="1" key="1">
    <citation type="submission" date="2020-04" db="EMBL/GenBank/DDBJ databases">
        <authorList>
            <person name="Alioto T."/>
            <person name="Alioto T."/>
            <person name="Gomez Garrido J."/>
        </authorList>
    </citation>
    <scope>NUCLEOTIDE SEQUENCE</scope>
    <source>
        <strain evidence="1">A484AB</strain>
    </source>
</reference>
<evidence type="ECO:0000313" key="2">
    <source>
        <dbReference type="Proteomes" id="UP001152795"/>
    </source>
</evidence>
<gene>
    <name evidence="1" type="ORF">PACLA_8A006342</name>
</gene>
<dbReference type="EMBL" id="CACRXK020021962">
    <property type="protein sequence ID" value="CAB4036371.1"/>
    <property type="molecule type" value="Genomic_DNA"/>
</dbReference>
<keyword evidence="2" id="KW-1185">Reference proteome</keyword>
<organism evidence="1 2">
    <name type="scientific">Paramuricea clavata</name>
    <name type="common">Red gorgonian</name>
    <name type="synonym">Violescent sea-whip</name>
    <dbReference type="NCBI Taxonomy" id="317549"/>
    <lineage>
        <taxon>Eukaryota</taxon>
        <taxon>Metazoa</taxon>
        <taxon>Cnidaria</taxon>
        <taxon>Anthozoa</taxon>
        <taxon>Octocorallia</taxon>
        <taxon>Malacalcyonacea</taxon>
        <taxon>Plexauridae</taxon>
        <taxon>Paramuricea</taxon>
    </lineage>
</organism>
<sequence>MYYQSYSVDGKFAFCKHEVSIGGKLFLIDSGKFGVLKKELPIVDKYGVRHSVKKYVPKIHIHRVSEYVVKVRQWFRDEKLTMTPGLRFLVVRVCSMLGVVPLENLRDVYPSPRCEAHEFLLYGIVVPHFGWYVSDCKYYRRWCKVVRELSRERSEGSVIAPRFMSWEEWYEWYWGEEKQLGKKGFIKCGRV</sequence>
<name>A0A6S7JZ04_PARCT</name>
<protein>
    <submittedName>
        <fullName evidence="1">Uncharacterized protein</fullName>
    </submittedName>
</protein>
<dbReference type="Proteomes" id="UP001152795">
    <property type="component" value="Unassembled WGS sequence"/>
</dbReference>
<evidence type="ECO:0000313" key="1">
    <source>
        <dbReference type="EMBL" id="CAB4036371.1"/>
    </source>
</evidence>